<dbReference type="AlphaFoldDB" id="A0AAN6QKW2"/>
<accession>A0AAN6QKW2</accession>
<reference evidence="1" key="1">
    <citation type="journal article" date="2023" name="Mol. Phylogenet. Evol.">
        <title>Genome-scale phylogeny and comparative genomics of the fungal order Sordariales.</title>
        <authorList>
            <person name="Hensen N."/>
            <person name="Bonometti L."/>
            <person name="Westerberg I."/>
            <person name="Brannstrom I.O."/>
            <person name="Guillou S."/>
            <person name="Cros-Aarteil S."/>
            <person name="Calhoun S."/>
            <person name="Haridas S."/>
            <person name="Kuo A."/>
            <person name="Mondo S."/>
            <person name="Pangilinan J."/>
            <person name="Riley R."/>
            <person name="LaButti K."/>
            <person name="Andreopoulos B."/>
            <person name="Lipzen A."/>
            <person name="Chen C."/>
            <person name="Yan M."/>
            <person name="Daum C."/>
            <person name="Ng V."/>
            <person name="Clum A."/>
            <person name="Steindorff A."/>
            <person name="Ohm R.A."/>
            <person name="Martin F."/>
            <person name="Silar P."/>
            <person name="Natvig D.O."/>
            <person name="Lalanne C."/>
            <person name="Gautier V."/>
            <person name="Ament-Velasquez S.L."/>
            <person name="Kruys A."/>
            <person name="Hutchinson M.I."/>
            <person name="Powell A.J."/>
            <person name="Barry K."/>
            <person name="Miller A.N."/>
            <person name="Grigoriev I.V."/>
            <person name="Debuchy R."/>
            <person name="Gladieux P."/>
            <person name="Hiltunen Thoren M."/>
            <person name="Johannesson H."/>
        </authorList>
    </citation>
    <scope>NUCLEOTIDE SEQUENCE</scope>
    <source>
        <strain evidence="1">CBS 508.74</strain>
    </source>
</reference>
<dbReference type="GeneID" id="89942239"/>
<evidence type="ECO:0000313" key="2">
    <source>
        <dbReference type="Proteomes" id="UP001302812"/>
    </source>
</evidence>
<evidence type="ECO:0000313" key="1">
    <source>
        <dbReference type="EMBL" id="KAK4108931.1"/>
    </source>
</evidence>
<dbReference type="PANTHER" id="PTHR42085">
    <property type="entry name" value="F-BOX DOMAIN-CONTAINING PROTEIN"/>
    <property type="match status" value="1"/>
</dbReference>
<protein>
    <submittedName>
        <fullName evidence="1">Uncharacterized protein</fullName>
    </submittedName>
</protein>
<reference evidence="1" key="2">
    <citation type="submission" date="2023-05" db="EMBL/GenBank/DDBJ databases">
        <authorList>
            <consortium name="Lawrence Berkeley National Laboratory"/>
            <person name="Steindorff A."/>
            <person name="Hensen N."/>
            <person name="Bonometti L."/>
            <person name="Westerberg I."/>
            <person name="Brannstrom I.O."/>
            <person name="Guillou S."/>
            <person name="Cros-Aarteil S."/>
            <person name="Calhoun S."/>
            <person name="Haridas S."/>
            <person name="Kuo A."/>
            <person name="Mondo S."/>
            <person name="Pangilinan J."/>
            <person name="Riley R."/>
            <person name="Labutti K."/>
            <person name="Andreopoulos B."/>
            <person name="Lipzen A."/>
            <person name="Chen C."/>
            <person name="Yanf M."/>
            <person name="Daum C."/>
            <person name="Ng V."/>
            <person name="Clum A."/>
            <person name="Ohm R."/>
            <person name="Martin F."/>
            <person name="Silar P."/>
            <person name="Natvig D."/>
            <person name="Lalanne C."/>
            <person name="Gautier V."/>
            <person name="Ament-Velasquez S.L."/>
            <person name="Kruys A."/>
            <person name="Hutchinson M.I."/>
            <person name="Powell A.J."/>
            <person name="Barry K."/>
            <person name="Miller A.N."/>
            <person name="Grigoriev I.V."/>
            <person name="Debuchy R."/>
            <person name="Gladieux P."/>
            <person name="Thoren M.H."/>
            <person name="Johannesson H."/>
        </authorList>
    </citation>
    <scope>NUCLEOTIDE SEQUENCE</scope>
    <source>
        <strain evidence="1">CBS 508.74</strain>
    </source>
</reference>
<comment type="caution">
    <text evidence="1">The sequence shown here is derived from an EMBL/GenBank/DDBJ whole genome shotgun (WGS) entry which is preliminary data.</text>
</comment>
<name>A0AAN6QKW2_9PEZI</name>
<dbReference type="InterPro" id="IPR038883">
    <property type="entry name" value="AN11006-like"/>
</dbReference>
<dbReference type="Proteomes" id="UP001302812">
    <property type="component" value="Unassembled WGS sequence"/>
</dbReference>
<keyword evidence="2" id="KW-1185">Reference proteome</keyword>
<proteinExistence type="predicted"/>
<sequence>MLESQPQTSTLLRLPGELRNQIYESILIFSRPVVVYREAGDDGPPEPATSLYSQLTALFLTCKQIHSEAGRLFYSRNKFALPAIACTAPHQVQINFLMRWFLDPIGPRNASAIQHLRVPFPLDQSTAIIRYIFDRPLPPMVETDEDDGNPDWKLIPFLQRRCSNLKTIELDIRGNNSWVRLLTGLNPRSLAPLFDRLDDALRTAFPSLRRITVCTNSGLESIFRTRDLDPDLLAPLLQLEWGPLRKILDKRGWDMTFTDVCGEDSVCGSSTAGSSRGAPWGPKKPYPPTQTVVRRRLKYATKFLRSPRRALRGWEIQEQWDGVAGFLVGCI</sequence>
<dbReference type="RefSeq" id="XP_064666501.1">
    <property type="nucleotide sequence ID" value="XM_064818114.1"/>
</dbReference>
<gene>
    <name evidence="1" type="ORF">N656DRAFT_801361</name>
</gene>
<dbReference type="PANTHER" id="PTHR42085:SF4">
    <property type="entry name" value="F-BOX DOMAIN-CONTAINING PROTEIN"/>
    <property type="match status" value="1"/>
</dbReference>
<organism evidence="1 2">
    <name type="scientific">Canariomyces notabilis</name>
    <dbReference type="NCBI Taxonomy" id="2074819"/>
    <lineage>
        <taxon>Eukaryota</taxon>
        <taxon>Fungi</taxon>
        <taxon>Dikarya</taxon>
        <taxon>Ascomycota</taxon>
        <taxon>Pezizomycotina</taxon>
        <taxon>Sordariomycetes</taxon>
        <taxon>Sordariomycetidae</taxon>
        <taxon>Sordariales</taxon>
        <taxon>Chaetomiaceae</taxon>
        <taxon>Canariomyces</taxon>
    </lineage>
</organism>
<dbReference type="EMBL" id="MU853359">
    <property type="protein sequence ID" value="KAK4108931.1"/>
    <property type="molecule type" value="Genomic_DNA"/>
</dbReference>